<evidence type="ECO:0000256" key="1">
    <source>
        <dbReference type="ARBA" id="ARBA00004123"/>
    </source>
</evidence>
<evidence type="ECO:0000256" key="8">
    <source>
        <dbReference type="RuleBase" id="RU004398"/>
    </source>
</evidence>
<dbReference type="Pfam" id="PF08617">
    <property type="entry name" value="CGI-121"/>
    <property type="match status" value="1"/>
</dbReference>
<dbReference type="GO" id="GO:0005634">
    <property type="term" value="C:nucleus"/>
    <property type="evidence" value="ECO:0007669"/>
    <property type="project" value="UniProtKB-SubCell"/>
</dbReference>
<accession>A0A444RPI3</accession>
<dbReference type="AlphaFoldDB" id="A0A444RPI3"/>
<evidence type="ECO:0000256" key="2">
    <source>
        <dbReference type="ARBA" id="ARBA00005546"/>
    </source>
</evidence>
<dbReference type="GO" id="GO:0002949">
    <property type="term" value="P:tRNA threonylcarbamoyladenosine modification"/>
    <property type="evidence" value="ECO:0007669"/>
    <property type="project" value="TreeGrafter"/>
</dbReference>
<sequence length="331" mass="36740">MLDTIALDLVPSDHQVHVALFRGVQNAGFLHSQLLARNAAFEYAFIDASVVASRNQILAAAFRALAAMLSDNLKTPNVHSELVTSLSPSNNIADAYRRFGISPTTKDLVVVKITYPSDSAPTPVSRDDIEKHLAENVEGTPAEFSDDELGVSTDWTKVKKYYKLNGLQWLDAIKDEQERKLQMDELVLGAMALRGVLGDIQTHVLECQRFLFLNCILSFPSRLQTHSTSGTPRDLGPHGIPAGSRPLHSVSVLMGPPQEIFHALPSRTPDQRAAHFVRHALQLSKCELDSRLARFDQGPRPPHRINIVRRHDETHWRKRAACSQTASPLLS</sequence>
<evidence type="ECO:0000313" key="9">
    <source>
        <dbReference type="EMBL" id="RXG43069.1"/>
    </source>
</evidence>
<evidence type="ECO:0000256" key="5">
    <source>
        <dbReference type="ARBA" id="ARBA00022694"/>
    </source>
</evidence>
<organism evidence="9 10">
    <name type="scientific">Verticillium dahliae</name>
    <name type="common">Verticillium wilt</name>
    <dbReference type="NCBI Taxonomy" id="27337"/>
    <lineage>
        <taxon>Eukaryota</taxon>
        <taxon>Fungi</taxon>
        <taxon>Dikarya</taxon>
        <taxon>Ascomycota</taxon>
        <taxon>Pezizomycotina</taxon>
        <taxon>Sordariomycetes</taxon>
        <taxon>Hypocreomycetidae</taxon>
        <taxon>Glomerellales</taxon>
        <taxon>Plectosphaerellaceae</taxon>
        <taxon>Verticillium</taxon>
    </lineage>
</organism>
<protein>
    <recommendedName>
        <fullName evidence="4">EKC/KEOPS complex subunit CGI121</fullName>
    </recommendedName>
    <alternativeName>
        <fullName evidence="3">EKC/KEOPS complex subunit cgi121</fullName>
    </alternativeName>
</protein>
<comment type="caution">
    <text evidence="9">The sequence shown here is derived from an EMBL/GenBank/DDBJ whole genome shotgun (WGS) entry which is preliminary data.</text>
</comment>
<dbReference type="Gene3D" id="3.30.2380.10">
    <property type="entry name" value="CGI121/TPRKB"/>
    <property type="match status" value="1"/>
</dbReference>
<keyword evidence="5" id="KW-0819">tRNA processing</keyword>
<comment type="similarity">
    <text evidence="2 8">Belongs to the CGI121/TPRKB family.</text>
</comment>
<dbReference type="PANTHER" id="PTHR15840:SF10">
    <property type="entry name" value="EKC_KEOPS COMPLEX SUBUNIT TPRKB"/>
    <property type="match status" value="1"/>
</dbReference>
<dbReference type="EMBL" id="RSDZ01000118">
    <property type="protein sequence ID" value="RXG43069.1"/>
    <property type="molecule type" value="Genomic_DNA"/>
</dbReference>
<dbReference type="SUPFAM" id="SSF143870">
    <property type="entry name" value="PF0523-like"/>
    <property type="match status" value="1"/>
</dbReference>
<dbReference type="GO" id="GO:0000408">
    <property type="term" value="C:EKC/KEOPS complex"/>
    <property type="evidence" value="ECO:0007669"/>
    <property type="project" value="TreeGrafter"/>
</dbReference>
<keyword evidence="6 8" id="KW-0539">Nucleus</keyword>
<gene>
    <name evidence="9" type="ORF">VDGE_06214</name>
</gene>
<evidence type="ECO:0000313" key="10">
    <source>
        <dbReference type="Proteomes" id="UP000288725"/>
    </source>
</evidence>
<evidence type="ECO:0000256" key="3">
    <source>
        <dbReference type="ARBA" id="ARBA00015316"/>
    </source>
</evidence>
<evidence type="ECO:0000256" key="4">
    <source>
        <dbReference type="ARBA" id="ARBA00016009"/>
    </source>
</evidence>
<reference evidence="9 10" key="1">
    <citation type="submission" date="2018-12" db="EMBL/GenBank/DDBJ databases">
        <title>Genome of Verticillium dahliae isolate Getta Getta.</title>
        <authorList>
            <person name="Gardiner D.M."/>
        </authorList>
    </citation>
    <scope>NUCLEOTIDE SEQUENCE [LARGE SCALE GENOMIC DNA]</scope>
    <source>
        <strain evidence="9 10">Getta Getta</strain>
    </source>
</reference>
<evidence type="ECO:0000256" key="7">
    <source>
        <dbReference type="ARBA" id="ARBA00025043"/>
    </source>
</evidence>
<dbReference type="GO" id="GO:0005829">
    <property type="term" value="C:cytosol"/>
    <property type="evidence" value="ECO:0007669"/>
    <property type="project" value="TreeGrafter"/>
</dbReference>
<evidence type="ECO:0000256" key="6">
    <source>
        <dbReference type="ARBA" id="ARBA00023242"/>
    </source>
</evidence>
<name>A0A444RPI3_VERDA</name>
<dbReference type="PANTHER" id="PTHR15840">
    <property type="entry name" value="CGI-121 FAMILY MEMBER"/>
    <property type="match status" value="1"/>
</dbReference>
<comment type="function">
    <text evidence="7">Component of the EKC/KEOPS complex that is required for the formation of a threonylcarbamoyl group on adenosine at position 37 (t(6)A37) in tRNAs that read codons beginning with adenine. The complex is probably involved in the transfer of the threonylcarbamoyl moiety of threonylcarbamoyl-AMP (TC-AMP) to the N6 group of A37. CGI121 acts as an allosteric effector that regulates the t(6)A activity of the complex. The EKC/KEOPS complex also promotes both telomere uncapping and telomere elongation. The complex is required for efficient recruitment of transcriptional coactivators. CGI121 is not required for tRNA modification.</text>
</comment>
<dbReference type="InterPro" id="IPR013926">
    <property type="entry name" value="CGI121/TPRKB"/>
</dbReference>
<proteinExistence type="inferred from homology"/>
<comment type="subcellular location">
    <subcellularLocation>
        <location evidence="1">Nucleus</location>
    </subcellularLocation>
</comment>
<dbReference type="InterPro" id="IPR036504">
    <property type="entry name" value="CGI121/TPRKB_sf"/>
</dbReference>
<dbReference type="Proteomes" id="UP000288725">
    <property type="component" value="Chromosome 8"/>
</dbReference>